<evidence type="ECO:0000256" key="2">
    <source>
        <dbReference type="ARBA" id="ARBA00022801"/>
    </source>
</evidence>
<dbReference type="GO" id="GO:0016787">
    <property type="term" value="F:hydrolase activity"/>
    <property type="evidence" value="ECO:0007669"/>
    <property type="project" value="UniProtKB-KW"/>
</dbReference>
<sequence>MPTPPFVLALREVWGHRPLMLTGVVGVVHDAGQRVLLVRRADDGRWSLPAGILEPGEQPGAALARELAEEACVEVRVDRLAAVHADPVTTYPNGDQVQYLTLVFHATHLSGDPRPGDGEALEAGWFARDALPPMLDRELAGLDEGWERDGPTRFA</sequence>
<name>A0A7W3ISF5_9ACTN</name>
<dbReference type="InterPro" id="IPR015797">
    <property type="entry name" value="NUDIX_hydrolase-like_dom_sf"/>
</dbReference>
<evidence type="ECO:0000313" key="5">
    <source>
        <dbReference type="Proteomes" id="UP000523079"/>
    </source>
</evidence>
<reference evidence="4 5" key="1">
    <citation type="submission" date="2020-07" db="EMBL/GenBank/DDBJ databases">
        <title>Sequencing the genomes of 1000 actinobacteria strains.</title>
        <authorList>
            <person name="Klenk H.-P."/>
        </authorList>
    </citation>
    <scope>NUCLEOTIDE SEQUENCE [LARGE SCALE GENOMIC DNA]</scope>
    <source>
        <strain evidence="4 5">DSM 100723</strain>
    </source>
</reference>
<dbReference type="PROSITE" id="PS51462">
    <property type="entry name" value="NUDIX"/>
    <property type="match status" value="1"/>
</dbReference>
<proteinExistence type="predicted"/>
<evidence type="ECO:0000259" key="3">
    <source>
        <dbReference type="PROSITE" id="PS51462"/>
    </source>
</evidence>
<dbReference type="EMBL" id="JACGWT010000003">
    <property type="protein sequence ID" value="MBA8794408.1"/>
    <property type="molecule type" value="Genomic_DNA"/>
</dbReference>
<evidence type="ECO:0000256" key="1">
    <source>
        <dbReference type="ARBA" id="ARBA00001946"/>
    </source>
</evidence>
<feature type="domain" description="Nudix hydrolase" evidence="3">
    <location>
        <begin position="18"/>
        <end position="148"/>
    </location>
</feature>
<protein>
    <submittedName>
        <fullName evidence="4">ADP-ribose pyrophosphatase YjhB (NUDIX family)</fullName>
    </submittedName>
</protein>
<dbReference type="AlphaFoldDB" id="A0A7W3ISF5"/>
<accession>A0A7W3ISF5</accession>
<keyword evidence="5" id="KW-1185">Reference proteome</keyword>
<dbReference type="Gene3D" id="3.90.79.10">
    <property type="entry name" value="Nucleoside Triphosphate Pyrophosphohydrolase"/>
    <property type="match status" value="1"/>
</dbReference>
<comment type="caution">
    <text evidence="4">The sequence shown here is derived from an EMBL/GenBank/DDBJ whole genome shotgun (WGS) entry which is preliminary data.</text>
</comment>
<keyword evidence="2" id="KW-0378">Hydrolase</keyword>
<evidence type="ECO:0000313" key="4">
    <source>
        <dbReference type="EMBL" id="MBA8794408.1"/>
    </source>
</evidence>
<comment type="cofactor">
    <cofactor evidence="1">
        <name>Mg(2+)</name>
        <dbReference type="ChEBI" id="CHEBI:18420"/>
    </cofactor>
</comment>
<organism evidence="4 5">
    <name type="scientific">Microlunatus kandeliicorticis</name>
    <dbReference type="NCBI Taxonomy" id="1759536"/>
    <lineage>
        <taxon>Bacteria</taxon>
        <taxon>Bacillati</taxon>
        <taxon>Actinomycetota</taxon>
        <taxon>Actinomycetes</taxon>
        <taxon>Propionibacteriales</taxon>
        <taxon>Propionibacteriaceae</taxon>
        <taxon>Microlunatus</taxon>
    </lineage>
</organism>
<dbReference type="Proteomes" id="UP000523079">
    <property type="component" value="Unassembled WGS sequence"/>
</dbReference>
<dbReference type="CDD" id="cd18879">
    <property type="entry name" value="NUDIX_Hydrolase"/>
    <property type="match status" value="1"/>
</dbReference>
<gene>
    <name evidence="4" type="ORF">FHX74_002027</name>
</gene>
<dbReference type="PANTHER" id="PTHR43046:SF16">
    <property type="entry name" value="ADP-RIBOSE PYROPHOSPHATASE YJHB-RELATED"/>
    <property type="match status" value="1"/>
</dbReference>
<dbReference type="InterPro" id="IPR000086">
    <property type="entry name" value="NUDIX_hydrolase_dom"/>
</dbReference>
<dbReference type="PANTHER" id="PTHR43046">
    <property type="entry name" value="GDP-MANNOSE MANNOSYL HYDROLASE"/>
    <property type="match status" value="1"/>
</dbReference>
<dbReference type="RefSeq" id="WP_328823745.1">
    <property type="nucleotide sequence ID" value="NZ_JACGWT010000003.1"/>
</dbReference>
<dbReference type="Pfam" id="PF00293">
    <property type="entry name" value="NUDIX"/>
    <property type="match status" value="1"/>
</dbReference>
<dbReference type="SUPFAM" id="SSF55811">
    <property type="entry name" value="Nudix"/>
    <property type="match status" value="1"/>
</dbReference>